<dbReference type="AlphaFoldDB" id="A0AAE0G1Z7"/>
<name>A0AAE0G1Z7_9CHLO</name>
<evidence type="ECO:0000313" key="3">
    <source>
        <dbReference type="Proteomes" id="UP001190700"/>
    </source>
</evidence>
<feature type="compositionally biased region" description="Low complexity" evidence="1">
    <location>
        <begin position="30"/>
        <end position="43"/>
    </location>
</feature>
<feature type="region of interest" description="Disordered" evidence="1">
    <location>
        <begin position="1"/>
        <end position="61"/>
    </location>
</feature>
<evidence type="ECO:0000313" key="2">
    <source>
        <dbReference type="EMBL" id="KAK3269451.1"/>
    </source>
</evidence>
<accession>A0AAE0G1Z7</accession>
<gene>
    <name evidence="2" type="ORF">CYMTET_22102</name>
</gene>
<keyword evidence="3" id="KW-1185">Reference proteome</keyword>
<feature type="non-terminal residue" evidence="2">
    <location>
        <position position="1"/>
    </location>
</feature>
<proteinExistence type="predicted"/>
<organism evidence="2 3">
    <name type="scientific">Cymbomonas tetramitiformis</name>
    <dbReference type="NCBI Taxonomy" id="36881"/>
    <lineage>
        <taxon>Eukaryota</taxon>
        <taxon>Viridiplantae</taxon>
        <taxon>Chlorophyta</taxon>
        <taxon>Pyramimonadophyceae</taxon>
        <taxon>Pyramimonadales</taxon>
        <taxon>Pyramimonadaceae</taxon>
        <taxon>Cymbomonas</taxon>
    </lineage>
</organism>
<dbReference type="EMBL" id="LGRX02010941">
    <property type="protein sequence ID" value="KAK3269451.1"/>
    <property type="molecule type" value="Genomic_DNA"/>
</dbReference>
<reference evidence="2 3" key="1">
    <citation type="journal article" date="2015" name="Genome Biol. Evol.">
        <title>Comparative Genomics of a Bacterivorous Green Alga Reveals Evolutionary Causalities and Consequences of Phago-Mixotrophic Mode of Nutrition.</title>
        <authorList>
            <person name="Burns J.A."/>
            <person name="Paasch A."/>
            <person name="Narechania A."/>
            <person name="Kim E."/>
        </authorList>
    </citation>
    <scope>NUCLEOTIDE SEQUENCE [LARGE SCALE GENOMIC DNA]</scope>
    <source>
        <strain evidence="2 3">PLY_AMNH</strain>
    </source>
</reference>
<evidence type="ECO:0000256" key="1">
    <source>
        <dbReference type="SAM" id="MobiDB-lite"/>
    </source>
</evidence>
<feature type="region of interest" description="Disordered" evidence="1">
    <location>
        <begin position="106"/>
        <end position="129"/>
    </location>
</feature>
<comment type="caution">
    <text evidence="2">The sequence shown here is derived from an EMBL/GenBank/DDBJ whole genome shotgun (WGS) entry which is preliminary data.</text>
</comment>
<protein>
    <submittedName>
        <fullName evidence="2">Uncharacterized protein</fullName>
    </submittedName>
</protein>
<feature type="compositionally biased region" description="Basic and acidic residues" evidence="1">
    <location>
        <begin position="1"/>
        <end position="12"/>
    </location>
</feature>
<feature type="compositionally biased region" description="Basic and acidic residues" evidence="1">
    <location>
        <begin position="44"/>
        <end position="54"/>
    </location>
</feature>
<dbReference type="Proteomes" id="UP001190700">
    <property type="component" value="Unassembled WGS sequence"/>
</dbReference>
<sequence>ELRQVYLERREGSSTAADIWPLRAREAGEPAGTAGSADAPAPDGGDRPNPKPDSHPLPAAAGAGADVGLEYAVAFVYNEAGVQVNKDGERRARPALVAIVHPSSAAPRGGTTVPPLAAKPARPEQQRSSGLCDYGGCPLPASSPRGSMTHRGSEDPPASLCHFHRDVLGSTSKATSSPAAIRETSRPQFGAGLAATSGGEPQGNMVAKVATHCFQGHQPRPREIPKGSEGIAHQQCLRDIENSLLLTSLHHGEMEDTLGVTGRNTQKCSSVASSVEGSREPARQAWLDRGMAMDGEMRKAASELQDMRDQLVGECNITKGLRHVCKIAGQQGTAEVDTSKLVQFDLGAEYGMEDKLRIAKKVLVVLDTDLA</sequence>